<dbReference type="InterPro" id="IPR046357">
    <property type="entry name" value="PPIase_dom_sf"/>
</dbReference>
<organism evidence="3 4">
    <name type="scientific">Methylacidiphilum caldifontis</name>
    <dbReference type="NCBI Taxonomy" id="2795386"/>
    <lineage>
        <taxon>Bacteria</taxon>
        <taxon>Pseudomonadati</taxon>
        <taxon>Verrucomicrobiota</taxon>
        <taxon>Methylacidiphilae</taxon>
        <taxon>Methylacidiphilales</taxon>
        <taxon>Methylacidiphilaceae</taxon>
        <taxon>Methylacidiphilum (ex Ratnadevi et al. 2023)</taxon>
    </lineage>
</organism>
<dbReference type="SUPFAM" id="SSF109998">
    <property type="entry name" value="Triger factor/SurA peptide-binding domain-like"/>
    <property type="match status" value="1"/>
</dbReference>
<feature type="domain" description="PpiC" evidence="2">
    <location>
        <begin position="156"/>
        <end position="245"/>
    </location>
</feature>
<dbReference type="InterPro" id="IPR027304">
    <property type="entry name" value="Trigger_fact/SurA_dom_sf"/>
</dbReference>
<gene>
    <name evidence="3" type="ORF">A7Q10_08795</name>
</gene>
<comment type="caution">
    <text evidence="3">The sequence shown here is derived from an EMBL/GenBank/DDBJ whole genome shotgun (WGS) entry which is preliminary data.</text>
</comment>
<proteinExistence type="predicted"/>
<dbReference type="Pfam" id="PF00639">
    <property type="entry name" value="Rotamase"/>
    <property type="match status" value="1"/>
</dbReference>
<dbReference type="SUPFAM" id="SSF54534">
    <property type="entry name" value="FKBP-like"/>
    <property type="match status" value="1"/>
</dbReference>
<dbReference type="Proteomes" id="UP000297713">
    <property type="component" value="Unassembled WGS sequence"/>
</dbReference>
<sequence length="295" mass="33588">MFFVAITFFRAHNEVLSKLMINSIRKFFFFILFWVVGLCALFSQSVGVEDDQILALVNGVEIRKSYVLTELKKAGITKPDTQAIQNALVNLVQQEILYQEALKLELEKSKELFKAQEEFNRKALTELIVQKKIKGQPPSEGELRMRYAQLLKSLPKVEYKIRHIVLPTRRKALEILERLKKGENFSLLAMESLEKQTADRGGELGWQNSMSLVLSALSLIEKLKPGEVGGPILSSMGWEVIQLLAVRPLKVPSYEELKPQLMQQIEQENLKKYVQELIAASQVQIFPLNVSSSTP</sequence>
<protein>
    <recommendedName>
        <fullName evidence="2">PpiC domain-containing protein</fullName>
    </recommendedName>
</protein>
<dbReference type="InterPro" id="IPR050245">
    <property type="entry name" value="PrsA_foldase"/>
</dbReference>
<dbReference type="GO" id="GO:0003755">
    <property type="term" value="F:peptidyl-prolyl cis-trans isomerase activity"/>
    <property type="evidence" value="ECO:0007669"/>
    <property type="project" value="UniProtKB-KW"/>
</dbReference>
<evidence type="ECO:0000313" key="4">
    <source>
        <dbReference type="Proteomes" id="UP000297713"/>
    </source>
</evidence>
<dbReference type="EMBL" id="LXQC01000144">
    <property type="protein sequence ID" value="TFE68021.1"/>
    <property type="molecule type" value="Genomic_DNA"/>
</dbReference>
<keyword evidence="1" id="KW-0413">Isomerase</keyword>
<name>A0A4Y8PAW1_9BACT</name>
<evidence type="ECO:0000313" key="3">
    <source>
        <dbReference type="EMBL" id="TFE68021.1"/>
    </source>
</evidence>
<dbReference type="AlphaFoldDB" id="A0A4Y8PAW1"/>
<dbReference type="PANTHER" id="PTHR47245">
    <property type="entry name" value="PEPTIDYLPROLYL ISOMERASE"/>
    <property type="match status" value="1"/>
</dbReference>
<accession>A0A4Y8PAW1</accession>
<dbReference type="InterPro" id="IPR000297">
    <property type="entry name" value="PPIase_PpiC"/>
</dbReference>
<evidence type="ECO:0000259" key="2">
    <source>
        <dbReference type="PROSITE" id="PS50198"/>
    </source>
</evidence>
<keyword evidence="4" id="KW-1185">Reference proteome</keyword>
<evidence type="ECO:0000256" key="1">
    <source>
        <dbReference type="PROSITE-ProRule" id="PRU00278"/>
    </source>
</evidence>
<reference evidence="3 4" key="1">
    <citation type="submission" date="2016-05" db="EMBL/GenBank/DDBJ databases">
        <title>Diversity and Homogeneity among Thermoacidophilic Verrucomicrobia Methanotrophs Linked with Geographical Origin.</title>
        <authorList>
            <person name="Erikstad H.-A."/>
            <person name="Smestad N.B."/>
            <person name="Ceballos R.M."/>
            <person name="Birkeland N.-K."/>
        </authorList>
    </citation>
    <scope>NUCLEOTIDE SEQUENCE [LARGE SCALE GENOMIC DNA]</scope>
    <source>
        <strain evidence="3 4">Phi</strain>
    </source>
</reference>
<dbReference type="OrthoDB" id="14196at2"/>
<dbReference type="Gene3D" id="3.10.50.40">
    <property type="match status" value="1"/>
</dbReference>
<dbReference type="PANTHER" id="PTHR47245:SF2">
    <property type="entry name" value="PEPTIDYL-PROLYL CIS-TRANS ISOMERASE HP_0175-RELATED"/>
    <property type="match status" value="1"/>
</dbReference>
<dbReference type="PROSITE" id="PS50198">
    <property type="entry name" value="PPIC_PPIASE_2"/>
    <property type="match status" value="1"/>
</dbReference>
<keyword evidence="1" id="KW-0697">Rotamase</keyword>